<dbReference type="Pfam" id="PF01458">
    <property type="entry name" value="SUFBD_core"/>
    <property type="match status" value="1"/>
</dbReference>
<accession>A0A200QER5</accession>
<dbReference type="InterPro" id="IPR045595">
    <property type="entry name" value="SufBD_N"/>
</dbReference>
<dbReference type="FunCoup" id="A0A200QER5">
    <property type="interactions" value="983"/>
</dbReference>
<feature type="domain" description="SUF system FeS cluster assembly SufBD N-terminal" evidence="3">
    <location>
        <begin position="56"/>
        <end position="211"/>
    </location>
</feature>
<dbReference type="EMBL" id="MVGT01002224">
    <property type="protein sequence ID" value="OVA08949.1"/>
    <property type="molecule type" value="Genomic_DNA"/>
</dbReference>
<name>A0A200QER5_MACCD</name>
<dbReference type="InterPro" id="IPR000825">
    <property type="entry name" value="SUF_FeS_clus_asmbl_SufBD_core"/>
</dbReference>
<comment type="caution">
    <text evidence="4">The sequence shown here is derived from an EMBL/GenBank/DDBJ whole genome shotgun (WGS) entry which is preliminary data.</text>
</comment>
<reference evidence="4 5" key="1">
    <citation type="journal article" date="2017" name="Mol. Plant">
        <title>The Genome of Medicinal Plant Macleaya cordata Provides New Insights into Benzylisoquinoline Alkaloids Metabolism.</title>
        <authorList>
            <person name="Liu X."/>
            <person name="Liu Y."/>
            <person name="Huang P."/>
            <person name="Ma Y."/>
            <person name="Qing Z."/>
            <person name="Tang Q."/>
            <person name="Cao H."/>
            <person name="Cheng P."/>
            <person name="Zheng Y."/>
            <person name="Yuan Z."/>
            <person name="Zhou Y."/>
            <person name="Liu J."/>
            <person name="Tang Z."/>
            <person name="Zhuo Y."/>
            <person name="Zhang Y."/>
            <person name="Yu L."/>
            <person name="Huang J."/>
            <person name="Yang P."/>
            <person name="Peng Q."/>
            <person name="Zhang J."/>
            <person name="Jiang W."/>
            <person name="Zhang Z."/>
            <person name="Lin K."/>
            <person name="Ro D.K."/>
            <person name="Chen X."/>
            <person name="Xiong X."/>
            <person name="Shang Y."/>
            <person name="Huang S."/>
            <person name="Zeng J."/>
        </authorList>
    </citation>
    <scope>NUCLEOTIDE SEQUENCE [LARGE SCALE GENOMIC DNA]</scope>
    <source>
        <strain evidence="5">cv. BLH2017</strain>
        <tissue evidence="4">Root</tissue>
    </source>
</reference>
<feature type="region of interest" description="Disordered" evidence="1">
    <location>
        <begin position="1"/>
        <end position="42"/>
    </location>
</feature>
<dbReference type="GO" id="GO:0016226">
    <property type="term" value="P:iron-sulfur cluster assembly"/>
    <property type="evidence" value="ECO:0007669"/>
    <property type="project" value="InterPro"/>
</dbReference>
<feature type="region of interest" description="Disordered" evidence="1">
    <location>
        <begin position="59"/>
        <end position="86"/>
    </location>
</feature>
<dbReference type="Pfam" id="PF19295">
    <property type="entry name" value="SufBD_N"/>
    <property type="match status" value="1"/>
</dbReference>
<organism evidence="4 5">
    <name type="scientific">Macleaya cordata</name>
    <name type="common">Five-seeded plume-poppy</name>
    <name type="synonym">Bocconia cordata</name>
    <dbReference type="NCBI Taxonomy" id="56857"/>
    <lineage>
        <taxon>Eukaryota</taxon>
        <taxon>Viridiplantae</taxon>
        <taxon>Streptophyta</taxon>
        <taxon>Embryophyta</taxon>
        <taxon>Tracheophyta</taxon>
        <taxon>Spermatophyta</taxon>
        <taxon>Magnoliopsida</taxon>
        <taxon>Ranunculales</taxon>
        <taxon>Papaveraceae</taxon>
        <taxon>Papaveroideae</taxon>
        <taxon>Macleaya</taxon>
    </lineage>
</organism>
<dbReference type="Proteomes" id="UP000195402">
    <property type="component" value="Unassembled WGS sequence"/>
</dbReference>
<protein>
    <submittedName>
        <fullName evidence="4">SUF system FeS cluster assembly</fullName>
    </submittedName>
</protein>
<evidence type="ECO:0000313" key="5">
    <source>
        <dbReference type="Proteomes" id="UP000195402"/>
    </source>
</evidence>
<evidence type="ECO:0000256" key="1">
    <source>
        <dbReference type="SAM" id="MobiDB-lite"/>
    </source>
</evidence>
<proteinExistence type="predicted"/>
<dbReference type="STRING" id="56857.A0A200QER5"/>
<evidence type="ECO:0000259" key="2">
    <source>
        <dbReference type="Pfam" id="PF01458"/>
    </source>
</evidence>
<evidence type="ECO:0000313" key="4">
    <source>
        <dbReference type="EMBL" id="OVA08949.1"/>
    </source>
</evidence>
<dbReference type="PANTHER" id="PTHR43575:SF1">
    <property type="entry name" value="PROTEIN ABCI7, CHLOROPLASTIC"/>
    <property type="match status" value="1"/>
</dbReference>
<dbReference type="InterPro" id="IPR037284">
    <property type="entry name" value="SUF_FeS_clus_asmbl_SufBD_sf"/>
</dbReference>
<dbReference type="InParanoid" id="A0A200QER5"/>
<dbReference type="SUPFAM" id="SSF101960">
    <property type="entry name" value="Stabilizer of iron transporter SufD"/>
    <property type="match status" value="1"/>
</dbReference>
<sequence length="490" mass="54265">MASSSTFPPPCRLPHFTPKSISSSKPRTKTKFPVRPISTPRASFSDPFVIQIAETLEDSNSTLSSKQSPPLDKLRETSSQSLLSKSWPSRKDERFRFTDTSFIKRSQIHPVLNPPNSESNLIDISSDIPQSPNLVIVDGYIVPSLSKISELPENVYVGSISDISSVEIMEKVTKFVSDFQEGDLFWSLNGIGAPDATVVFVPSGCHVEKPLSFRFYSSESGDTESTHLPMSNPRVLILVEKGGEIGIIEEHLSGNEEEEKCYWENSVMEVFIGEGGKVTHSYIQQQAANAAHIKWTYVQQESSSTYELVEISSGGKLGRHNLHIQQVGPDTVTEVSTFQLCVRAQTQDLHSRIFLQHPRGTTRQLHKCIVAHSLGQVVFDGNVELIRPAQETDANQLSRSLLLEPGATVNVVPNLQIKPDGVQCSHGATICGLDEEDEQLFYLLARGIDTKTARKALLFAFGAEVTERLPCESLRKKVDSHIQRLLEPIA</sequence>
<evidence type="ECO:0000259" key="3">
    <source>
        <dbReference type="Pfam" id="PF19295"/>
    </source>
</evidence>
<gene>
    <name evidence="4" type="ORF">BVC80_9097g5</name>
</gene>
<keyword evidence="5" id="KW-1185">Reference proteome</keyword>
<feature type="domain" description="SUF system FeS cluster assembly SufBD core" evidence="2">
    <location>
        <begin position="229"/>
        <end position="461"/>
    </location>
</feature>
<dbReference type="OMA" id="YWTNSVM"/>
<dbReference type="InterPro" id="IPR055346">
    <property type="entry name" value="Fe-S_cluster_assembly_SufBD"/>
</dbReference>
<dbReference type="OrthoDB" id="2510at2759"/>
<dbReference type="AlphaFoldDB" id="A0A200QER5"/>
<dbReference type="PANTHER" id="PTHR43575">
    <property type="entry name" value="PROTEIN ABCI7, CHLOROPLASTIC"/>
    <property type="match status" value="1"/>
</dbReference>
<feature type="compositionally biased region" description="Polar residues" evidence="1">
    <location>
        <begin position="59"/>
        <end position="68"/>
    </location>
</feature>